<evidence type="ECO:0000259" key="2">
    <source>
        <dbReference type="Pfam" id="PF00465"/>
    </source>
</evidence>
<dbReference type="CDD" id="cd08187">
    <property type="entry name" value="BDH"/>
    <property type="match status" value="1"/>
</dbReference>
<evidence type="ECO:0000313" key="4">
    <source>
        <dbReference type="EMBL" id="SCJ33262.1"/>
    </source>
</evidence>
<gene>
    <name evidence="4" type="primary">bdhA_1</name>
    <name evidence="4" type="ORF">SAMEA3545359_00004</name>
</gene>
<dbReference type="GO" id="GO:0005829">
    <property type="term" value="C:cytosol"/>
    <property type="evidence" value="ECO:0007669"/>
    <property type="project" value="TreeGrafter"/>
</dbReference>
<dbReference type="InterPro" id="IPR018211">
    <property type="entry name" value="ADH_Fe_CS"/>
</dbReference>
<accession>A0A1C6FJD7</accession>
<dbReference type="PROSITE" id="PS00060">
    <property type="entry name" value="ADH_IRON_2"/>
    <property type="match status" value="1"/>
</dbReference>
<proteinExistence type="predicted"/>
<dbReference type="PANTHER" id="PTHR43633">
    <property type="entry name" value="ALCOHOL DEHYDROGENASE YQHD"/>
    <property type="match status" value="1"/>
</dbReference>
<dbReference type="GO" id="GO:0008106">
    <property type="term" value="F:alcohol dehydrogenase (NADP+) activity"/>
    <property type="evidence" value="ECO:0007669"/>
    <property type="project" value="TreeGrafter"/>
</dbReference>
<dbReference type="FunFam" id="3.40.50.1970:FF:000003">
    <property type="entry name" value="Alcohol dehydrogenase, iron-containing"/>
    <property type="match status" value="1"/>
</dbReference>
<dbReference type="EC" id="1.1.1.-" evidence="4"/>
<dbReference type="PANTHER" id="PTHR43633:SF1">
    <property type="entry name" value="ALCOHOL DEHYDROGENASE YQHD"/>
    <property type="match status" value="1"/>
</dbReference>
<evidence type="ECO:0000256" key="1">
    <source>
        <dbReference type="ARBA" id="ARBA00023002"/>
    </source>
</evidence>
<dbReference type="GO" id="GO:1990362">
    <property type="term" value="F:butanol dehydrogenase (NAD+) activity"/>
    <property type="evidence" value="ECO:0007669"/>
    <property type="project" value="InterPro"/>
</dbReference>
<dbReference type="Pfam" id="PF25137">
    <property type="entry name" value="ADH_Fe_C"/>
    <property type="match status" value="1"/>
</dbReference>
<keyword evidence="1 4" id="KW-0560">Oxidoreductase</keyword>
<dbReference type="AlphaFoldDB" id="A0A1C6FJD7"/>
<sequence length="388" mass="41941">MKNFTYSIPTTILFGRGQIQNLGARMRALGSRVLLCYGGGSIKKSGLYQQVLEQLQQAGISVTELAGIEPNPRIESVKRGVELCRAGDIQAVLAVGGGSVIDCAKVVAAGVSYPGDTWDIVLDATKIVHVLPVASVLTLAATGSEMDCGAVITNLQTHEKLGTHHPDMRPKFSVLDPIYTYTVSKWQTACGTADIMSHILESYFTGVQGAFVQARFCEGLLRSCIHYGPIALAQPDDYEARANLMWTSSLAINNLLSYGAEVAWSVHAMEHELSAFYDITHGAGLAILTPTWMEHVLRSGRADALAVYGTEVWGIDRDLPQADIARMAIDNTRRFFKEDLGLPGTLGEVGIDGSKLEEMAHKAAPLLAAGTFVPLRYEDILAIYRASL</sequence>
<dbReference type="InterPro" id="IPR044731">
    <property type="entry name" value="BDH-like"/>
</dbReference>
<dbReference type="EMBL" id="FMHG01000001">
    <property type="protein sequence ID" value="SCJ33262.1"/>
    <property type="molecule type" value="Genomic_DNA"/>
</dbReference>
<protein>
    <submittedName>
        <fullName evidence="4">NADH-dependent butanol dehydrogenase A</fullName>
        <ecNumber evidence="4">1.1.1.-</ecNumber>
    </submittedName>
</protein>
<evidence type="ECO:0000259" key="3">
    <source>
        <dbReference type="Pfam" id="PF25137"/>
    </source>
</evidence>
<organism evidence="4">
    <name type="scientific">uncultured Anaerotruncus sp</name>
    <dbReference type="NCBI Taxonomy" id="905011"/>
    <lineage>
        <taxon>Bacteria</taxon>
        <taxon>Bacillati</taxon>
        <taxon>Bacillota</taxon>
        <taxon>Clostridia</taxon>
        <taxon>Eubacteriales</taxon>
        <taxon>Oscillospiraceae</taxon>
        <taxon>Anaerotruncus</taxon>
        <taxon>environmental samples</taxon>
    </lineage>
</organism>
<feature type="domain" description="Alcohol dehydrogenase iron-type/glycerol dehydrogenase GldA" evidence="2">
    <location>
        <begin position="9"/>
        <end position="177"/>
    </location>
</feature>
<dbReference type="SUPFAM" id="SSF56796">
    <property type="entry name" value="Dehydroquinate synthase-like"/>
    <property type="match status" value="1"/>
</dbReference>
<dbReference type="InterPro" id="IPR056798">
    <property type="entry name" value="ADH_Fe_C"/>
</dbReference>
<dbReference type="Gene3D" id="1.20.1090.10">
    <property type="entry name" value="Dehydroquinate synthase-like - alpha domain"/>
    <property type="match status" value="1"/>
</dbReference>
<feature type="domain" description="Fe-containing alcohol dehydrogenase-like C-terminal" evidence="3">
    <location>
        <begin position="188"/>
        <end position="387"/>
    </location>
</feature>
<dbReference type="GO" id="GO:0046872">
    <property type="term" value="F:metal ion binding"/>
    <property type="evidence" value="ECO:0007669"/>
    <property type="project" value="InterPro"/>
</dbReference>
<dbReference type="Pfam" id="PF00465">
    <property type="entry name" value="Fe-ADH"/>
    <property type="match status" value="1"/>
</dbReference>
<name>A0A1C6FJD7_9FIRM</name>
<reference evidence="4" key="1">
    <citation type="submission" date="2015-09" db="EMBL/GenBank/DDBJ databases">
        <authorList>
            <consortium name="Pathogen Informatics"/>
        </authorList>
    </citation>
    <scope>NUCLEOTIDE SEQUENCE</scope>
    <source>
        <strain evidence="4">2789STDY5834896</strain>
    </source>
</reference>
<dbReference type="GO" id="GO:1990002">
    <property type="term" value="F:methylglyoxal reductase (NADPH) (acetol producing) activity"/>
    <property type="evidence" value="ECO:0007669"/>
    <property type="project" value="TreeGrafter"/>
</dbReference>
<dbReference type="InterPro" id="IPR001670">
    <property type="entry name" value="ADH_Fe/GldA"/>
</dbReference>
<dbReference type="Gene3D" id="3.40.50.1970">
    <property type="match status" value="1"/>
</dbReference>